<protein>
    <submittedName>
        <fullName evidence="2">Uncharacterized protein</fullName>
    </submittedName>
</protein>
<feature type="region of interest" description="Disordered" evidence="1">
    <location>
        <begin position="1"/>
        <end position="57"/>
    </location>
</feature>
<sequence length="57" mass="6375">PRPQMKQTPPIDKLISQHDGSEQHGETENCVDAKEHETGSMSDSDMEIVRETPSLVQ</sequence>
<evidence type="ECO:0000256" key="1">
    <source>
        <dbReference type="SAM" id="MobiDB-lite"/>
    </source>
</evidence>
<name>A0A392SIX2_9FABA</name>
<proteinExistence type="predicted"/>
<dbReference type="AlphaFoldDB" id="A0A392SIX2"/>
<organism evidence="2 3">
    <name type="scientific">Trifolium medium</name>
    <dbReference type="NCBI Taxonomy" id="97028"/>
    <lineage>
        <taxon>Eukaryota</taxon>
        <taxon>Viridiplantae</taxon>
        <taxon>Streptophyta</taxon>
        <taxon>Embryophyta</taxon>
        <taxon>Tracheophyta</taxon>
        <taxon>Spermatophyta</taxon>
        <taxon>Magnoliopsida</taxon>
        <taxon>eudicotyledons</taxon>
        <taxon>Gunneridae</taxon>
        <taxon>Pentapetalae</taxon>
        <taxon>rosids</taxon>
        <taxon>fabids</taxon>
        <taxon>Fabales</taxon>
        <taxon>Fabaceae</taxon>
        <taxon>Papilionoideae</taxon>
        <taxon>50 kb inversion clade</taxon>
        <taxon>NPAAA clade</taxon>
        <taxon>Hologalegina</taxon>
        <taxon>IRL clade</taxon>
        <taxon>Trifolieae</taxon>
        <taxon>Trifolium</taxon>
    </lineage>
</organism>
<feature type="non-terminal residue" evidence="2">
    <location>
        <position position="1"/>
    </location>
</feature>
<keyword evidence="3" id="KW-1185">Reference proteome</keyword>
<evidence type="ECO:0000313" key="3">
    <source>
        <dbReference type="Proteomes" id="UP000265520"/>
    </source>
</evidence>
<dbReference type="Proteomes" id="UP000265520">
    <property type="component" value="Unassembled WGS sequence"/>
</dbReference>
<feature type="compositionally biased region" description="Basic and acidic residues" evidence="1">
    <location>
        <begin position="15"/>
        <end position="38"/>
    </location>
</feature>
<comment type="caution">
    <text evidence="2">The sequence shown here is derived from an EMBL/GenBank/DDBJ whole genome shotgun (WGS) entry which is preliminary data.</text>
</comment>
<dbReference type="EMBL" id="LXQA010386204">
    <property type="protein sequence ID" value="MCI48397.1"/>
    <property type="molecule type" value="Genomic_DNA"/>
</dbReference>
<accession>A0A392SIX2</accession>
<evidence type="ECO:0000313" key="2">
    <source>
        <dbReference type="EMBL" id="MCI48397.1"/>
    </source>
</evidence>
<reference evidence="2 3" key="1">
    <citation type="journal article" date="2018" name="Front. Plant Sci.">
        <title>Red Clover (Trifolium pratense) and Zigzag Clover (T. medium) - A Picture of Genomic Similarities and Differences.</title>
        <authorList>
            <person name="Dluhosova J."/>
            <person name="Istvanek J."/>
            <person name="Nedelnik J."/>
            <person name="Repkova J."/>
        </authorList>
    </citation>
    <scope>NUCLEOTIDE SEQUENCE [LARGE SCALE GENOMIC DNA]</scope>
    <source>
        <strain evidence="3">cv. 10/8</strain>
        <tissue evidence="2">Leaf</tissue>
    </source>
</reference>